<accession>A0A2S8EZW5</accession>
<dbReference type="AlphaFoldDB" id="A0A2S8EZW5"/>
<dbReference type="Proteomes" id="UP000240009">
    <property type="component" value="Unassembled WGS sequence"/>
</dbReference>
<organism evidence="1 2">
    <name type="scientific">Blastopirellula marina</name>
    <dbReference type="NCBI Taxonomy" id="124"/>
    <lineage>
        <taxon>Bacteria</taxon>
        <taxon>Pseudomonadati</taxon>
        <taxon>Planctomycetota</taxon>
        <taxon>Planctomycetia</taxon>
        <taxon>Pirellulales</taxon>
        <taxon>Pirellulaceae</taxon>
        <taxon>Blastopirellula</taxon>
    </lineage>
</organism>
<name>A0A2S8EZW5_9BACT</name>
<proteinExistence type="predicted"/>
<dbReference type="RefSeq" id="WP_105358868.1">
    <property type="nucleotide sequence ID" value="NZ_PUIA01000081.1"/>
</dbReference>
<protein>
    <recommendedName>
        <fullName evidence="3">YkgJ family cysteine cluster protein</fullName>
    </recommendedName>
</protein>
<evidence type="ECO:0008006" key="3">
    <source>
        <dbReference type="Google" id="ProtNLM"/>
    </source>
</evidence>
<evidence type="ECO:0000313" key="1">
    <source>
        <dbReference type="EMBL" id="PQO25465.1"/>
    </source>
</evidence>
<dbReference type="EMBL" id="PUIA01000081">
    <property type="protein sequence ID" value="PQO25465.1"/>
    <property type="molecule type" value="Genomic_DNA"/>
</dbReference>
<dbReference type="OrthoDB" id="259086at2"/>
<evidence type="ECO:0000313" key="2">
    <source>
        <dbReference type="Proteomes" id="UP000240009"/>
    </source>
</evidence>
<gene>
    <name evidence="1" type="ORF">C5Y96_24295</name>
</gene>
<sequence>MPSNSPSTSITAIFREASQDARDLVSRLVARKSESLDWVDDLRQLQFSYLDKSSQKRDRECRAGCSGCCLSAQVDVTGIEAIAVRDYLRMCVDPSTLAKIQSRLERVTQRRIDQMRGMARQLPLACSMLGEDGRCMVYPVRPVICSGVFSTSRDACLDAEQTAKAGDFSSTIPLDNDAIQATGGISGTLQRILVEHKLDGNLYEFNSAVLAVLAEKNALNRFLAGEDLFRDAICTDAHSPPRKLAVRKPNFLKKQAVRRA</sequence>
<comment type="caution">
    <text evidence="1">The sequence shown here is derived from an EMBL/GenBank/DDBJ whole genome shotgun (WGS) entry which is preliminary data.</text>
</comment>
<dbReference type="Pfam" id="PF03692">
    <property type="entry name" value="CxxCxxCC"/>
    <property type="match status" value="1"/>
</dbReference>
<reference evidence="1 2" key="1">
    <citation type="submission" date="2018-02" db="EMBL/GenBank/DDBJ databases">
        <title>Comparative genomes isolates from brazilian mangrove.</title>
        <authorList>
            <person name="Araujo J.E."/>
            <person name="Taketani R.G."/>
            <person name="Silva M.C.P."/>
            <person name="Loureco M.V."/>
            <person name="Andreote F.D."/>
        </authorList>
    </citation>
    <scope>NUCLEOTIDE SEQUENCE [LARGE SCALE GENOMIC DNA]</scope>
    <source>
        <strain evidence="1 2">HEX-2 MGV</strain>
    </source>
</reference>
<dbReference type="InterPro" id="IPR005358">
    <property type="entry name" value="Puta_zinc/iron-chelating_dom"/>
</dbReference>